<dbReference type="AlphaFoldDB" id="A0A345NKG9"/>
<evidence type="ECO:0000313" key="2">
    <source>
        <dbReference type="Proteomes" id="UP000253790"/>
    </source>
</evidence>
<dbReference type="EMBL" id="CP031229">
    <property type="protein sequence ID" value="AXH95527.1"/>
    <property type="molecule type" value="Genomic_DNA"/>
</dbReference>
<evidence type="ECO:0000313" key="1">
    <source>
        <dbReference type="EMBL" id="AXH95527.1"/>
    </source>
</evidence>
<dbReference type="KEGG" id="orn:DV701_04735"/>
<keyword evidence="2" id="KW-1185">Reference proteome</keyword>
<organism evidence="1 2">
    <name type="scientific">Ornithinimicrobium avium</name>
    <dbReference type="NCBI Taxonomy" id="2283195"/>
    <lineage>
        <taxon>Bacteria</taxon>
        <taxon>Bacillati</taxon>
        <taxon>Actinomycetota</taxon>
        <taxon>Actinomycetes</taxon>
        <taxon>Micrococcales</taxon>
        <taxon>Ornithinimicrobiaceae</taxon>
        <taxon>Ornithinimicrobium</taxon>
    </lineage>
</organism>
<dbReference type="Proteomes" id="UP000253790">
    <property type="component" value="Chromosome"/>
</dbReference>
<sequence>MTMEKKEPGNVGDSLLRKLEEFGGTLGEEERAAFVQLLGGQGAPTVEKGRVSKEDFRKALDFLAASRAGSFEVSRMRDDDGFWAQWAQRQY</sequence>
<reference evidence="1 2" key="1">
    <citation type="submission" date="2018-07" db="EMBL/GenBank/DDBJ databases">
        <title>Complete genome sequencing of Ornithinimicrobium sp. AMA3305.</title>
        <authorList>
            <person name="Bae J.-W."/>
        </authorList>
    </citation>
    <scope>NUCLEOTIDE SEQUENCE [LARGE SCALE GENOMIC DNA]</scope>
    <source>
        <strain evidence="1 2">AMA3305</strain>
    </source>
</reference>
<name>A0A345NKG9_9MICO</name>
<gene>
    <name evidence="1" type="ORF">DV701_04735</name>
</gene>
<proteinExistence type="predicted"/>
<protein>
    <submittedName>
        <fullName evidence="1">Uncharacterized protein</fullName>
    </submittedName>
</protein>
<accession>A0A345NKG9</accession>